<gene>
    <name evidence="1" type="ORF">E6O75_ATG04249</name>
</gene>
<dbReference type="EMBL" id="SNSC02000004">
    <property type="protein sequence ID" value="TID25044.1"/>
    <property type="molecule type" value="Genomic_DNA"/>
</dbReference>
<name>A0A4Z1PQX8_9PEZI</name>
<protein>
    <submittedName>
        <fullName evidence="1">Uncharacterized protein</fullName>
    </submittedName>
</protein>
<organism evidence="1 2">
    <name type="scientific">Venturia nashicola</name>
    <dbReference type="NCBI Taxonomy" id="86259"/>
    <lineage>
        <taxon>Eukaryota</taxon>
        <taxon>Fungi</taxon>
        <taxon>Dikarya</taxon>
        <taxon>Ascomycota</taxon>
        <taxon>Pezizomycotina</taxon>
        <taxon>Dothideomycetes</taxon>
        <taxon>Pleosporomycetidae</taxon>
        <taxon>Venturiales</taxon>
        <taxon>Venturiaceae</taxon>
        <taxon>Venturia</taxon>
    </lineage>
</organism>
<reference evidence="1 2" key="1">
    <citation type="submission" date="2019-04" db="EMBL/GenBank/DDBJ databases">
        <title>High contiguity whole genome sequence and gene annotation resource for two Venturia nashicola isolates.</title>
        <authorList>
            <person name="Prokchorchik M."/>
            <person name="Won K."/>
            <person name="Lee Y."/>
            <person name="Choi E.D."/>
            <person name="Segonzac C."/>
            <person name="Sohn K.H."/>
        </authorList>
    </citation>
    <scope>NUCLEOTIDE SEQUENCE [LARGE SCALE GENOMIC DNA]</scope>
    <source>
        <strain evidence="1 2">PRI2</strain>
    </source>
</reference>
<evidence type="ECO:0000313" key="1">
    <source>
        <dbReference type="EMBL" id="TID25044.1"/>
    </source>
</evidence>
<dbReference type="AlphaFoldDB" id="A0A4Z1PQX8"/>
<proteinExistence type="predicted"/>
<keyword evidence="2" id="KW-1185">Reference proteome</keyword>
<dbReference type="Proteomes" id="UP000298493">
    <property type="component" value="Unassembled WGS sequence"/>
</dbReference>
<evidence type="ECO:0000313" key="2">
    <source>
        <dbReference type="Proteomes" id="UP000298493"/>
    </source>
</evidence>
<accession>A0A4Z1PQX8</accession>
<sequence length="121" mass="13466">MVLCWSTPGTGTETRGKESQLLPCFERAAVVAGPSVLPLVTIISALPTKRKLSRPPPAPEVTDLLPSLISWKFRAAVWLRVWCLIQEQCEVDEKVHPSSWKKICGSFRQNGAKRTSHGFPR</sequence>
<comment type="caution">
    <text evidence="1">The sequence shown here is derived from an EMBL/GenBank/DDBJ whole genome shotgun (WGS) entry which is preliminary data.</text>
</comment>